<dbReference type="HOGENOM" id="CLU_2275563_0_0_0"/>
<evidence type="ECO:0000256" key="1">
    <source>
        <dbReference type="SAM" id="MobiDB-lite"/>
    </source>
</evidence>
<dbReference type="Proteomes" id="UP000000496">
    <property type="component" value="Chromosome gsn.131"/>
</dbReference>
<dbReference type="EMBL" id="FR872582">
    <property type="protein sequence ID" value="CCB89813.1"/>
    <property type="molecule type" value="Genomic_DNA"/>
</dbReference>
<keyword evidence="3" id="KW-1185">Reference proteome</keyword>
<feature type="region of interest" description="Disordered" evidence="1">
    <location>
        <begin position="1"/>
        <end position="38"/>
    </location>
</feature>
<name>F8L3F9_SIMNZ</name>
<reference evidence="2 3" key="2">
    <citation type="journal article" date="2011" name="Mol. Biol. Evol.">
        <title>Unity in variety--the pan-genome of the Chlamydiae.</title>
        <authorList>
            <person name="Collingro A."/>
            <person name="Tischler P."/>
            <person name="Weinmaier T."/>
            <person name="Penz T."/>
            <person name="Heinz E."/>
            <person name="Brunham R.C."/>
            <person name="Read T.D."/>
            <person name="Bavoil P.M."/>
            <person name="Sachse K."/>
            <person name="Kahane S."/>
            <person name="Friedman M.G."/>
            <person name="Rattei T."/>
            <person name="Myers G.S."/>
            <person name="Horn M."/>
        </authorList>
    </citation>
    <scope>NUCLEOTIDE SEQUENCE [LARGE SCALE GENOMIC DNA]</scope>
    <source>
        <strain evidence="3">ATCC VR-1471 / Z</strain>
    </source>
</reference>
<reference key="1">
    <citation type="journal article" date="2011" name="Mol. Biol. Evol.">
        <title>Unity in variety -- the pan-genome of the Chlamydiae.</title>
        <authorList>
            <person name="Collingro A."/>
            <person name="Tischler P."/>
            <person name="Weinmaier T."/>
            <person name="Penz T."/>
            <person name="Heinz E."/>
            <person name="Brunham R.C."/>
            <person name="Read T.D."/>
            <person name="Bavoil P.M."/>
            <person name="Sachse K."/>
            <person name="Kahane S."/>
            <person name="Friedman M.G."/>
            <person name="Rattei T."/>
            <person name="Myers G.S.A."/>
            <person name="Horn M."/>
        </authorList>
    </citation>
    <scope>NUCLEOTIDE SEQUENCE</scope>
    <source>
        <strain>Z</strain>
    </source>
</reference>
<organism evidence="2 3">
    <name type="scientific">Simkania negevensis (strain ATCC VR-1471 / DSM 27360 / Z)</name>
    <dbReference type="NCBI Taxonomy" id="331113"/>
    <lineage>
        <taxon>Bacteria</taxon>
        <taxon>Pseudomonadati</taxon>
        <taxon>Chlamydiota</taxon>
        <taxon>Chlamydiia</taxon>
        <taxon>Parachlamydiales</taxon>
        <taxon>Simkaniaceae</taxon>
        <taxon>Simkania</taxon>
    </lineage>
</organism>
<proteinExistence type="predicted"/>
<sequence length="102" mass="11437">MSDSSGVPPPSSGSSSQSSSQQDPLPTQIQTGMSKPYDIKGDTAIRNWAKHFYPGMTEDQLNKFVQQFLMTICQQISQQIGKEMQEQRKQAQKLKRAEEGED</sequence>
<feature type="compositionally biased region" description="Low complexity" evidence="1">
    <location>
        <begin position="1"/>
        <end position="24"/>
    </location>
</feature>
<dbReference type="KEGG" id="sng:SNE_A19360"/>
<accession>F8L3F9</accession>
<dbReference type="RefSeq" id="WP_013944279.1">
    <property type="nucleotide sequence ID" value="NC_015713.1"/>
</dbReference>
<evidence type="ECO:0000313" key="3">
    <source>
        <dbReference type="Proteomes" id="UP000000496"/>
    </source>
</evidence>
<dbReference type="AlphaFoldDB" id="F8L3F9"/>
<gene>
    <name evidence="2" type="ordered locus">SNE_A19360</name>
</gene>
<protein>
    <submittedName>
        <fullName evidence="2">Uncharacterized protein</fullName>
    </submittedName>
</protein>
<dbReference type="STRING" id="331113.SNE_A19360"/>
<evidence type="ECO:0000313" key="2">
    <source>
        <dbReference type="EMBL" id="CCB89813.1"/>
    </source>
</evidence>